<accession>A0ABR0YCN8</accession>
<evidence type="ECO:0000313" key="9">
    <source>
        <dbReference type="Proteomes" id="UP001369086"/>
    </source>
</evidence>
<evidence type="ECO:0000256" key="4">
    <source>
        <dbReference type="ARBA" id="ARBA00034697"/>
    </source>
</evidence>
<comment type="caution">
    <text evidence="8">The sequence shown here is derived from an EMBL/GenBank/DDBJ whole genome shotgun (WGS) entry which is preliminary data.</text>
</comment>
<keyword evidence="2" id="KW-1133">Transmembrane helix</keyword>
<dbReference type="Pfam" id="PF07946">
    <property type="entry name" value="CCDC47"/>
    <property type="match status" value="1"/>
</dbReference>
<keyword evidence="9" id="KW-1185">Reference proteome</keyword>
<sequence length="76" mass="8391">MDTFVLAVGTKKAMARMQKEMQDLSEFCSDKPKSGVKYGLPESLVILSEMGEAIEGVMDNKVTLCSCSRLSVRWQG</sequence>
<evidence type="ECO:0000313" key="8">
    <source>
        <dbReference type="EMBL" id="KAK6470348.1"/>
    </source>
</evidence>
<dbReference type="Proteomes" id="UP001369086">
    <property type="component" value="Unassembled WGS sequence"/>
</dbReference>
<evidence type="ECO:0000256" key="7">
    <source>
        <dbReference type="ARBA" id="ARBA00034902"/>
    </source>
</evidence>
<keyword evidence="3" id="KW-0472">Membrane</keyword>
<comment type="subcellular location">
    <subcellularLocation>
        <location evidence="4">Rough endoplasmic reticulum membrane</location>
        <topology evidence="4">Single-pass type I membrane protein</topology>
    </subcellularLocation>
</comment>
<protein>
    <recommendedName>
        <fullName evidence="6">PAT complex subunit CCDC47</fullName>
    </recommendedName>
    <alternativeName>
        <fullName evidence="7">Coiled-coil domain-containing protein 47</fullName>
    </alternativeName>
</protein>
<evidence type="ECO:0000256" key="1">
    <source>
        <dbReference type="ARBA" id="ARBA00022692"/>
    </source>
</evidence>
<gene>
    <name evidence="8" type="ORF">HHUSO_G31342</name>
</gene>
<evidence type="ECO:0000256" key="2">
    <source>
        <dbReference type="ARBA" id="ARBA00022989"/>
    </source>
</evidence>
<proteinExistence type="inferred from homology"/>
<dbReference type="PANTHER" id="PTHR12883:SF0">
    <property type="entry name" value="PAT COMPLEX SUBUNIT CCDC47"/>
    <property type="match status" value="1"/>
</dbReference>
<reference evidence="8 9" key="1">
    <citation type="submission" date="2021-05" db="EMBL/GenBank/DDBJ databases">
        <authorList>
            <person name="Zahm M."/>
            <person name="Klopp C."/>
            <person name="Cabau C."/>
            <person name="Kuhl H."/>
            <person name="Suciu R."/>
            <person name="Ciorpac M."/>
            <person name="Holostenco D."/>
            <person name="Gessner J."/>
            <person name="Wuertz S."/>
            <person name="Hohne C."/>
            <person name="Stock M."/>
            <person name="Gislard M."/>
            <person name="Lluch J."/>
            <person name="Milhes M."/>
            <person name="Lampietro C."/>
            <person name="Lopez Roques C."/>
            <person name="Donnadieu C."/>
            <person name="Du K."/>
            <person name="Schartl M."/>
            <person name="Guiguen Y."/>
        </authorList>
    </citation>
    <scope>NUCLEOTIDE SEQUENCE [LARGE SCALE GENOMIC DNA]</scope>
    <source>
        <strain evidence="8">Hh-F2</strain>
        <tissue evidence="8">Blood</tissue>
    </source>
</reference>
<dbReference type="EMBL" id="JAHFZB010000036">
    <property type="protein sequence ID" value="KAK6470348.1"/>
    <property type="molecule type" value="Genomic_DNA"/>
</dbReference>
<keyword evidence="1" id="KW-0812">Transmembrane</keyword>
<evidence type="ECO:0000256" key="6">
    <source>
        <dbReference type="ARBA" id="ARBA00034875"/>
    </source>
</evidence>
<evidence type="ECO:0000256" key="3">
    <source>
        <dbReference type="ARBA" id="ARBA00023136"/>
    </source>
</evidence>
<comment type="similarity">
    <text evidence="5">Belongs to the CCDC47 family.</text>
</comment>
<name>A0ABR0YCN8_HUSHU</name>
<dbReference type="PANTHER" id="PTHR12883">
    <property type="entry name" value="ADIPOCYTE-SPECIFIC PROTEIN 4-RELATED"/>
    <property type="match status" value="1"/>
</dbReference>
<evidence type="ECO:0000256" key="5">
    <source>
        <dbReference type="ARBA" id="ARBA00034746"/>
    </source>
</evidence>
<organism evidence="8 9">
    <name type="scientific">Huso huso</name>
    <name type="common">Beluga</name>
    <name type="synonym">Acipenser huso</name>
    <dbReference type="NCBI Taxonomy" id="61971"/>
    <lineage>
        <taxon>Eukaryota</taxon>
        <taxon>Metazoa</taxon>
        <taxon>Chordata</taxon>
        <taxon>Craniata</taxon>
        <taxon>Vertebrata</taxon>
        <taxon>Euteleostomi</taxon>
        <taxon>Actinopterygii</taxon>
        <taxon>Chondrostei</taxon>
        <taxon>Acipenseriformes</taxon>
        <taxon>Acipenseridae</taxon>
        <taxon>Huso</taxon>
    </lineage>
</organism>
<dbReference type="InterPro" id="IPR012879">
    <property type="entry name" value="CCDC47"/>
</dbReference>